<sequence length="228" mass="25297">MGISDENIKGFLGYADCFRQTQAEISDGVSAQWHDLDADILNANEAALSVLNSVLARKAGICILSITDEDKNRASIHADFVKSINAVEHCLQRGLYGAAATLIRRELEAVNNCYAYRKGKQKDGKNPHIKPYKHLDGVYKSLTNVAHNSKRDAMQYLSGGSPANLDPKFDKAFAEWLLLTHIHCLCSVAMDMTYKAEFSADEPFSGDEKFFLECALDVLTAKEYLVLK</sequence>
<dbReference type="Proteomes" id="UP000184191">
    <property type="component" value="Unassembled WGS sequence"/>
</dbReference>
<evidence type="ECO:0000313" key="2">
    <source>
        <dbReference type="Proteomes" id="UP000184191"/>
    </source>
</evidence>
<dbReference type="STRING" id="1054996.SAMN05444414_12419"/>
<keyword evidence="2" id="KW-1185">Reference proteome</keyword>
<evidence type="ECO:0000313" key="1">
    <source>
        <dbReference type="EMBL" id="SHL64369.1"/>
    </source>
</evidence>
<dbReference type="OrthoDB" id="7825660at2"/>
<organism evidence="1 2">
    <name type="scientific">Roseovarius marisflavi</name>
    <dbReference type="NCBI Taxonomy" id="1054996"/>
    <lineage>
        <taxon>Bacteria</taxon>
        <taxon>Pseudomonadati</taxon>
        <taxon>Pseudomonadota</taxon>
        <taxon>Alphaproteobacteria</taxon>
        <taxon>Rhodobacterales</taxon>
        <taxon>Roseobacteraceae</taxon>
        <taxon>Roseovarius</taxon>
    </lineage>
</organism>
<dbReference type="AlphaFoldDB" id="A0A1M7CBU9"/>
<dbReference type="RefSeq" id="WP_073199910.1">
    <property type="nucleotide sequence ID" value="NZ_FRBN01000024.1"/>
</dbReference>
<proteinExistence type="predicted"/>
<name>A0A1M7CBU9_9RHOB</name>
<dbReference type="EMBL" id="FRBN01000024">
    <property type="protein sequence ID" value="SHL64369.1"/>
    <property type="molecule type" value="Genomic_DNA"/>
</dbReference>
<reference evidence="2" key="1">
    <citation type="submission" date="2016-11" db="EMBL/GenBank/DDBJ databases">
        <authorList>
            <person name="Varghese N."/>
            <person name="Submissions S."/>
        </authorList>
    </citation>
    <scope>NUCLEOTIDE SEQUENCE [LARGE SCALE GENOMIC DNA]</scope>
    <source>
        <strain evidence="2">DSM 29327</strain>
    </source>
</reference>
<gene>
    <name evidence="1" type="ORF">SAMN05444414_12419</name>
</gene>
<protein>
    <submittedName>
        <fullName evidence="1">Uncharacterized protein</fullName>
    </submittedName>
</protein>
<accession>A0A1M7CBU9</accession>